<sequence length="83" mass="8916">MIYTVSVCHNGLTPAFTQTMVTMISDCSSRLTTRRMALSPTVSSTEDLVSAQLRPAHQGIHMCSTPPCSGLWGHCPTGYCGIL</sequence>
<accession>A0AAV7DQV7</accession>
<dbReference type="EMBL" id="JAINDJ010000138">
    <property type="protein sequence ID" value="KAG9438370.1"/>
    <property type="molecule type" value="Genomic_DNA"/>
</dbReference>
<gene>
    <name evidence="1" type="ORF">H6P81_021686</name>
</gene>
<protein>
    <submittedName>
        <fullName evidence="1">Uncharacterized protein</fullName>
    </submittedName>
</protein>
<comment type="caution">
    <text evidence="1">The sequence shown here is derived from an EMBL/GenBank/DDBJ whole genome shotgun (WGS) entry which is preliminary data.</text>
</comment>
<dbReference type="AlphaFoldDB" id="A0AAV7DQV7"/>
<keyword evidence="2" id="KW-1185">Reference proteome</keyword>
<evidence type="ECO:0000313" key="1">
    <source>
        <dbReference type="EMBL" id="KAG9438370.1"/>
    </source>
</evidence>
<name>A0AAV7DQV7_ARIFI</name>
<dbReference type="Proteomes" id="UP000825729">
    <property type="component" value="Unassembled WGS sequence"/>
</dbReference>
<organism evidence="1 2">
    <name type="scientific">Aristolochia fimbriata</name>
    <name type="common">White veined hardy Dutchman's pipe vine</name>
    <dbReference type="NCBI Taxonomy" id="158543"/>
    <lineage>
        <taxon>Eukaryota</taxon>
        <taxon>Viridiplantae</taxon>
        <taxon>Streptophyta</taxon>
        <taxon>Embryophyta</taxon>
        <taxon>Tracheophyta</taxon>
        <taxon>Spermatophyta</taxon>
        <taxon>Magnoliopsida</taxon>
        <taxon>Magnoliidae</taxon>
        <taxon>Piperales</taxon>
        <taxon>Aristolochiaceae</taxon>
        <taxon>Aristolochia</taxon>
    </lineage>
</organism>
<evidence type="ECO:0000313" key="2">
    <source>
        <dbReference type="Proteomes" id="UP000825729"/>
    </source>
</evidence>
<reference evidence="1 2" key="1">
    <citation type="submission" date="2021-07" db="EMBL/GenBank/DDBJ databases">
        <title>The Aristolochia fimbriata genome: insights into angiosperm evolution, floral development and chemical biosynthesis.</title>
        <authorList>
            <person name="Jiao Y."/>
        </authorList>
    </citation>
    <scope>NUCLEOTIDE SEQUENCE [LARGE SCALE GENOMIC DNA]</scope>
    <source>
        <strain evidence="1">IBCAS-2021</strain>
        <tissue evidence="1">Leaf</tissue>
    </source>
</reference>
<proteinExistence type="predicted"/>